<name>A0A913WSZ2_EXADI</name>
<feature type="compositionally biased region" description="Polar residues" evidence="2">
    <location>
        <begin position="257"/>
        <end position="279"/>
    </location>
</feature>
<feature type="compositionally biased region" description="Acidic residues" evidence="2">
    <location>
        <begin position="228"/>
        <end position="237"/>
    </location>
</feature>
<dbReference type="AlphaFoldDB" id="A0A913WSZ2"/>
<keyword evidence="5" id="KW-1185">Reference proteome</keyword>
<feature type="compositionally biased region" description="Low complexity" evidence="2">
    <location>
        <begin position="309"/>
        <end position="320"/>
    </location>
</feature>
<feature type="compositionally biased region" description="Gly residues" evidence="2">
    <location>
        <begin position="352"/>
        <end position="374"/>
    </location>
</feature>
<protein>
    <recommendedName>
        <fullName evidence="3">Caprin-1 dimerization domain-containing protein</fullName>
    </recommendedName>
</protein>
<feature type="compositionally biased region" description="Polar residues" evidence="2">
    <location>
        <begin position="239"/>
        <end position="248"/>
    </location>
</feature>
<reference evidence="4" key="1">
    <citation type="submission" date="2022-11" db="UniProtKB">
        <authorList>
            <consortium name="EnsemblMetazoa"/>
        </authorList>
    </citation>
    <scope>IDENTIFICATION</scope>
</reference>
<dbReference type="InterPro" id="IPR041637">
    <property type="entry name" value="Caprin-1_dimer"/>
</dbReference>
<dbReference type="InterPro" id="IPR028816">
    <property type="entry name" value="Caprin"/>
</dbReference>
<dbReference type="GO" id="GO:0005737">
    <property type="term" value="C:cytoplasm"/>
    <property type="evidence" value="ECO:0007669"/>
    <property type="project" value="TreeGrafter"/>
</dbReference>
<feature type="region of interest" description="Disordered" evidence="2">
    <location>
        <begin position="215"/>
        <end position="426"/>
    </location>
</feature>
<dbReference type="Proteomes" id="UP000887567">
    <property type="component" value="Unplaced"/>
</dbReference>
<dbReference type="Pfam" id="PF18293">
    <property type="entry name" value="Caprin-1_dimer"/>
    <property type="match status" value="1"/>
</dbReference>
<dbReference type="GeneID" id="110232776"/>
<evidence type="ECO:0000313" key="5">
    <source>
        <dbReference type="Proteomes" id="UP000887567"/>
    </source>
</evidence>
<dbReference type="OrthoDB" id="10062814at2759"/>
<feature type="domain" description="Caprin-1 dimerization" evidence="3">
    <location>
        <begin position="106"/>
        <end position="217"/>
    </location>
</feature>
<evidence type="ECO:0000259" key="3">
    <source>
        <dbReference type="Pfam" id="PF18293"/>
    </source>
</evidence>
<dbReference type="KEGG" id="epa:110232776"/>
<accession>A0A913WSZ2</accession>
<dbReference type="PANTHER" id="PTHR22922">
    <property type="entry name" value="GPI-ANCHORED PROTEIN P137"/>
    <property type="match status" value="1"/>
</dbReference>
<dbReference type="RefSeq" id="XP_020893647.1">
    <property type="nucleotide sequence ID" value="XM_021037988.1"/>
</dbReference>
<comment type="similarity">
    <text evidence="1">Belongs to the caprin family.</text>
</comment>
<dbReference type="OMA" id="MDFKKKC"/>
<dbReference type="EnsemblMetazoa" id="XM_021037988.1">
    <property type="protein sequence ID" value="XP_020893647.1"/>
    <property type="gene ID" value="LOC110232776"/>
</dbReference>
<dbReference type="GO" id="GO:0003723">
    <property type="term" value="F:RNA binding"/>
    <property type="evidence" value="ECO:0007669"/>
    <property type="project" value="TreeGrafter"/>
</dbReference>
<evidence type="ECO:0000313" key="4">
    <source>
        <dbReference type="EnsemblMetazoa" id="XP_020893647.1"/>
    </source>
</evidence>
<evidence type="ECO:0000256" key="1">
    <source>
        <dbReference type="ARBA" id="ARBA00007950"/>
    </source>
</evidence>
<sequence>MPISSSKSSNSVLIMETSDASKTALLLVEKKVRNLEKRKMKLDGYKKMMDGGQELNEDQKKAIANLASVEMSLEMTKDLHKQFQQLHIETQKQLKKQARREQVASQAAQHNADVAKVCQVLELQSLMDNLSEDVRADFLNGTNGAVTVKEEEFAHIDDFYKLITPDSESDINMQKQIKDASEHIINLLNSSPTEVADTTYKALFEVVERIKQCGYFNPNKSTPGAGNEVEEEEEDEGSSGLSTPNGELSGSGDDISTEQAQVPQEPSPETIQEPIQQAPPSIPEDISSFTANEHGLNFLGDSEVEKGTAPSESVEAPSSSDWSEQVENGHHGNEPEGNETSQPPSNGFVQRGRGGGGRGGGYRGNYRGRGGGGDRGQRGGRRGGFGSQRGGYQDDGSRRGGNRGGRGGFPRGGPPRGGRRGGPGPQ</sequence>
<proteinExistence type="inferred from homology"/>
<feature type="compositionally biased region" description="Polar residues" evidence="2">
    <location>
        <begin position="338"/>
        <end position="348"/>
    </location>
</feature>
<evidence type="ECO:0000256" key="2">
    <source>
        <dbReference type="SAM" id="MobiDB-lite"/>
    </source>
</evidence>
<dbReference type="PANTHER" id="PTHR22922:SF19">
    <property type="entry name" value="CAPRIN HOMOLOG"/>
    <property type="match status" value="1"/>
</dbReference>
<organism evidence="4 5">
    <name type="scientific">Exaiptasia diaphana</name>
    <name type="common">Tropical sea anemone</name>
    <name type="synonym">Aiptasia pulchella</name>
    <dbReference type="NCBI Taxonomy" id="2652724"/>
    <lineage>
        <taxon>Eukaryota</taxon>
        <taxon>Metazoa</taxon>
        <taxon>Cnidaria</taxon>
        <taxon>Anthozoa</taxon>
        <taxon>Hexacorallia</taxon>
        <taxon>Actiniaria</taxon>
        <taxon>Aiptasiidae</taxon>
        <taxon>Exaiptasia</taxon>
    </lineage>
</organism>
<feature type="compositionally biased region" description="Gly residues" evidence="2">
    <location>
        <begin position="402"/>
        <end position="426"/>
    </location>
</feature>